<keyword evidence="3" id="KW-0862">Zinc</keyword>
<keyword evidence="8" id="KW-0175">Coiled coil</keyword>
<reference evidence="11" key="1">
    <citation type="submission" date="2022-10" db="EMBL/GenBank/DDBJ databases">
        <title>Tapping the CABI collections for fungal endophytes: first genome assemblies for Collariella, Neodidymelliopsis, Ascochyta clinopodiicola, Didymella pomorum, Didymosphaeria variabile, Neocosmospora piperis and Neocucurbitaria cava.</title>
        <authorList>
            <person name="Hill R."/>
        </authorList>
    </citation>
    <scope>NUCLEOTIDE SEQUENCE</scope>
    <source>
        <strain evidence="11">IMI 355082</strain>
    </source>
</reference>
<evidence type="ECO:0000256" key="5">
    <source>
        <dbReference type="ARBA" id="ARBA00023125"/>
    </source>
</evidence>
<dbReference type="PROSITE" id="PS00463">
    <property type="entry name" value="ZN2_CY6_FUNGAL_1"/>
    <property type="match status" value="1"/>
</dbReference>
<evidence type="ECO:0000256" key="7">
    <source>
        <dbReference type="ARBA" id="ARBA00023242"/>
    </source>
</evidence>
<dbReference type="GO" id="GO:0008270">
    <property type="term" value="F:zinc ion binding"/>
    <property type="evidence" value="ECO:0007669"/>
    <property type="project" value="InterPro"/>
</dbReference>
<dbReference type="GO" id="GO:0000981">
    <property type="term" value="F:DNA-binding transcription factor activity, RNA polymerase II-specific"/>
    <property type="evidence" value="ECO:0007669"/>
    <property type="project" value="InterPro"/>
</dbReference>
<keyword evidence="5" id="KW-0238">DNA-binding</keyword>
<dbReference type="PROSITE" id="PS50048">
    <property type="entry name" value="ZN2_CY6_FUNGAL_2"/>
    <property type="match status" value="1"/>
</dbReference>
<keyword evidence="2" id="KW-0479">Metal-binding</keyword>
<dbReference type="PANTHER" id="PTHR47782:SF12">
    <property type="entry name" value="ZN(II)2CYS6 TRANSCRIPTION FACTOR (EUROFUNG)"/>
    <property type="match status" value="1"/>
</dbReference>
<feature type="region of interest" description="Disordered" evidence="9">
    <location>
        <begin position="55"/>
        <end position="84"/>
    </location>
</feature>
<comment type="caution">
    <text evidence="11">The sequence shown here is derived from an EMBL/GenBank/DDBJ whole genome shotgun (WGS) entry which is preliminary data.</text>
</comment>
<sequence>METPRVGEIRCSLSQLDPVQVRLGDTRLRKRLEILMNLRASAGRGRTEYCFEQSDRQQSWSNPVDKMEPTTPIQQPRKRPRLPGGRTACTRCKTRKQKCDDEWPKCTNCQKAAVECDKAYDDSSPSYTKSLEDKIEALQNRLLEQEQAIQQFNQSTPHNERRSSHNALGEVVEALSQGNFEAPAYIGSSSGFSLALNLGSMVQASIWNEALPSGARPESKGNVGSPASLDMTARNITMEEIIAHSAEPPDDEYGRKLLEAYCAQLHPRYPFLDIRALWTLHSERLVWRARSIGSLSMTERFGIFKLYLVYAIGAMLLNLTEKKSRTSPESFYMAALQHIHAARESRTVQNIEAMTLLVSLDYGHSFIAVQTVFVAGITLLHGIWTQGHIVWSVPLSNDVRACSLVLFAMTERAPWVAKYRDAFEILVDASMEKLQSGETKLCETAAAQVQNRQIPDTEANGSAGTWRVVEELATWIDQGQGTPLWMPAFDNLQYL</sequence>
<dbReference type="EMBL" id="JAPEVB010000001">
    <property type="protein sequence ID" value="KAJ4396646.1"/>
    <property type="molecule type" value="Genomic_DNA"/>
</dbReference>
<dbReference type="InterPro" id="IPR036864">
    <property type="entry name" value="Zn2-C6_fun-type_DNA-bd_sf"/>
</dbReference>
<dbReference type="InterPro" id="IPR001138">
    <property type="entry name" value="Zn2Cys6_DnaBD"/>
</dbReference>
<evidence type="ECO:0000256" key="3">
    <source>
        <dbReference type="ARBA" id="ARBA00022833"/>
    </source>
</evidence>
<name>A0A9W8Z2G7_9PEZI</name>
<dbReference type="GO" id="GO:0045944">
    <property type="term" value="P:positive regulation of transcription by RNA polymerase II"/>
    <property type="evidence" value="ECO:0007669"/>
    <property type="project" value="TreeGrafter"/>
</dbReference>
<dbReference type="SUPFAM" id="SSF57701">
    <property type="entry name" value="Zn2/Cys6 DNA-binding domain"/>
    <property type="match status" value="1"/>
</dbReference>
<evidence type="ECO:0000256" key="9">
    <source>
        <dbReference type="SAM" id="MobiDB-lite"/>
    </source>
</evidence>
<accession>A0A9W8Z2G7</accession>
<feature type="coiled-coil region" evidence="8">
    <location>
        <begin position="128"/>
        <end position="155"/>
    </location>
</feature>
<dbReference type="GO" id="GO:0005634">
    <property type="term" value="C:nucleus"/>
    <property type="evidence" value="ECO:0007669"/>
    <property type="project" value="UniProtKB-SubCell"/>
</dbReference>
<dbReference type="AlphaFoldDB" id="A0A9W8Z2G7"/>
<feature type="domain" description="Zn(2)-C6 fungal-type" evidence="10">
    <location>
        <begin position="88"/>
        <end position="116"/>
    </location>
</feature>
<dbReference type="CDD" id="cd00067">
    <property type="entry name" value="GAL4"/>
    <property type="match status" value="1"/>
</dbReference>
<dbReference type="Proteomes" id="UP001140453">
    <property type="component" value="Unassembled WGS sequence"/>
</dbReference>
<evidence type="ECO:0000313" key="11">
    <source>
        <dbReference type="EMBL" id="KAJ4396646.1"/>
    </source>
</evidence>
<evidence type="ECO:0000256" key="1">
    <source>
        <dbReference type="ARBA" id="ARBA00004123"/>
    </source>
</evidence>
<protein>
    <recommendedName>
        <fullName evidence="10">Zn(2)-C6 fungal-type domain-containing protein</fullName>
    </recommendedName>
</protein>
<evidence type="ECO:0000256" key="4">
    <source>
        <dbReference type="ARBA" id="ARBA00023015"/>
    </source>
</evidence>
<evidence type="ECO:0000313" key="12">
    <source>
        <dbReference type="Proteomes" id="UP001140453"/>
    </source>
</evidence>
<dbReference type="PANTHER" id="PTHR47782">
    <property type="entry name" value="ZN(II)2CYS6 TRANSCRIPTION FACTOR (EUROFUNG)-RELATED"/>
    <property type="match status" value="1"/>
</dbReference>
<dbReference type="Gene3D" id="4.10.240.10">
    <property type="entry name" value="Zn(2)-C6 fungal-type DNA-binding domain"/>
    <property type="match status" value="1"/>
</dbReference>
<keyword evidence="4" id="KW-0805">Transcription regulation</keyword>
<proteinExistence type="predicted"/>
<evidence type="ECO:0000256" key="2">
    <source>
        <dbReference type="ARBA" id="ARBA00022723"/>
    </source>
</evidence>
<dbReference type="InterPro" id="IPR052202">
    <property type="entry name" value="Yeast_MetPath_Reg"/>
</dbReference>
<dbReference type="GO" id="GO:0043565">
    <property type="term" value="F:sequence-specific DNA binding"/>
    <property type="evidence" value="ECO:0007669"/>
    <property type="project" value="TreeGrafter"/>
</dbReference>
<evidence type="ECO:0000256" key="6">
    <source>
        <dbReference type="ARBA" id="ARBA00023163"/>
    </source>
</evidence>
<organism evidence="11 12">
    <name type="scientific">Gnomoniopsis smithogilvyi</name>
    <dbReference type="NCBI Taxonomy" id="1191159"/>
    <lineage>
        <taxon>Eukaryota</taxon>
        <taxon>Fungi</taxon>
        <taxon>Dikarya</taxon>
        <taxon>Ascomycota</taxon>
        <taxon>Pezizomycotina</taxon>
        <taxon>Sordariomycetes</taxon>
        <taxon>Sordariomycetidae</taxon>
        <taxon>Diaporthales</taxon>
        <taxon>Gnomoniaceae</taxon>
        <taxon>Gnomoniopsis</taxon>
    </lineage>
</organism>
<keyword evidence="6" id="KW-0804">Transcription</keyword>
<evidence type="ECO:0000256" key="8">
    <source>
        <dbReference type="SAM" id="Coils"/>
    </source>
</evidence>
<keyword evidence="7" id="KW-0539">Nucleus</keyword>
<dbReference type="OrthoDB" id="9970124at2759"/>
<keyword evidence="12" id="KW-1185">Reference proteome</keyword>
<dbReference type="SMART" id="SM00066">
    <property type="entry name" value="GAL4"/>
    <property type="match status" value="1"/>
</dbReference>
<dbReference type="Pfam" id="PF00172">
    <property type="entry name" value="Zn_clus"/>
    <property type="match status" value="1"/>
</dbReference>
<gene>
    <name evidence="11" type="ORF">N0V93_000867</name>
</gene>
<evidence type="ECO:0000259" key="10">
    <source>
        <dbReference type="PROSITE" id="PS50048"/>
    </source>
</evidence>
<dbReference type="CDD" id="cd12148">
    <property type="entry name" value="fungal_TF_MHR"/>
    <property type="match status" value="1"/>
</dbReference>
<comment type="subcellular location">
    <subcellularLocation>
        <location evidence="1">Nucleus</location>
    </subcellularLocation>
</comment>